<dbReference type="InterPro" id="IPR001482">
    <property type="entry name" value="T2SS/T4SS_dom"/>
</dbReference>
<dbReference type="Gene3D" id="3.40.50.300">
    <property type="entry name" value="P-loop containing nucleotide triphosphate hydrolases"/>
    <property type="match status" value="1"/>
</dbReference>
<comment type="similarity">
    <text evidence="1">Belongs to the GSP E family.</text>
</comment>
<proteinExistence type="inferred from homology"/>
<dbReference type="CDD" id="cd01130">
    <property type="entry name" value="VirB11-like_ATPase"/>
    <property type="match status" value="1"/>
</dbReference>
<dbReference type="RefSeq" id="WP_272735834.1">
    <property type="nucleotide sequence ID" value="NZ_CP116942.1"/>
</dbReference>
<reference evidence="3" key="1">
    <citation type="submission" date="2023-01" db="EMBL/GenBank/DDBJ databases">
        <title>The diversity of Class Acidimicrobiia in South China Sea sediment environments and the proposal of Iamia marina sp. nov., a novel species of the genus Iamia.</title>
        <authorList>
            <person name="He Y."/>
            <person name="Tian X."/>
        </authorList>
    </citation>
    <scope>NUCLEOTIDE SEQUENCE</scope>
    <source>
        <strain evidence="3">DSM 19957</strain>
    </source>
</reference>
<dbReference type="Proteomes" id="UP001216390">
    <property type="component" value="Chromosome"/>
</dbReference>
<evidence type="ECO:0000313" key="3">
    <source>
        <dbReference type="EMBL" id="WCO66311.1"/>
    </source>
</evidence>
<sequence length="452" mass="49218">MTATMRSRHLVGDEDPQVDAELVARLHREVGEALARAHEQREEDGGRRLGPEDERALASRLVADALRALARHAYADGGQALSETEEEAIGGAVLDRLLGMARLQPLLDDPAVRDIHVSGCQRVWLHMRDGTKVAGPPVAATDDELVDIIATAARRLGRSERRWDHAHPELDLQLPSGDRLHALMSVSGRPTITIRRHDFGICRLDQLVELGVCDPLMASFLGACVRARANLIVAGGTGTGKTTTLRCLINEIPSRERLITIEDSLEIGLERFDALHPDHTTLEAREANTEGAGAFTMAELVRSALRMDPDRVIVGEVRGAEVLPMLLAMSQGNDGSMCSVHSDSSRGVFSRLAMYAAMTRERLAPEVTHLLVANAVDVIVHLGWVGGRRQVTSVREVTGTVEVGQVVSNELWRPDEEGVAIPAAPPSSALTARLERHGFDPRAHGLAEGWWR</sequence>
<dbReference type="AlphaFoldDB" id="A0AAE9YEB2"/>
<dbReference type="InterPro" id="IPR050921">
    <property type="entry name" value="T4SS_GSP_E_ATPase"/>
</dbReference>
<dbReference type="PANTHER" id="PTHR30486:SF6">
    <property type="entry name" value="TYPE IV PILUS RETRACTATION ATPASE PILT"/>
    <property type="match status" value="1"/>
</dbReference>
<dbReference type="Gene3D" id="3.30.450.380">
    <property type="match status" value="1"/>
</dbReference>
<name>A0AAE9YEB2_9ACTN</name>
<evidence type="ECO:0000313" key="4">
    <source>
        <dbReference type="Proteomes" id="UP001216390"/>
    </source>
</evidence>
<feature type="domain" description="Bacterial type II secretion system protein E" evidence="2">
    <location>
        <begin position="101"/>
        <end position="380"/>
    </location>
</feature>
<accession>A0AAE9YEB2</accession>
<evidence type="ECO:0000259" key="2">
    <source>
        <dbReference type="Pfam" id="PF00437"/>
    </source>
</evidence>
<dbReference type="InterPro" id="IPR027417">
    <property type="entry name" value="P-loop_NTPase"/>
</dbReference>
<dbReference type="EMBL" id="CP116942">
    <property type="protein sequence ID" value="WCO66311.1"/>
    <property type="molecule type" value="Genomic_DNA"/>
</dbReference>
<dbReference type="KEGG" id="ima:PO878_17565"/>
<dbReference type="Pfam" id="PF00437">
    <property type="entry name" value="T2SSE"/>
    <property type="match status" value="1"/>
</dbReference>
<keyword evidence="4" id="KW-1185">Reference proteome</keyword>
<gene>
    <name evidence="3" type="ORF">PO878_17565</name>
</gene>
<organism evidence="3 4">
    <name type="scientific">Iamia majanohamensis</name>
    <dbReference type="NCBI Taxonomy" id="467976"/>
    <lineage>
        <taxon>Bacteria</taxon>
        <taxon>Bacillati</taxon>
        <taxon>Actinomycetota</taxon>
        <taxon>Acidimicrobiia</taxon>
        <taxon>Acidimicrobiales</taxon>
        <taxon>Iamiaceae</taxon>
        <taxon>Iamia</taxon>
    </lineage>
</organism>
<dbReference type="GO" id="GO:0016887">
    <property type="term" value="F:ATP hydrolysis activity"/>
    <property type="evidence" value="ECO:0007669"/>
    <property type="project" value="InterPro"/>
</dbReference>
<protein>
    <submittedName>
        <fullName evidence="3">ATPase, T2SS/T4P/T4SS family</fullName>
    </submittedName>
</protein>
<dbReference type="PANTHER" id="PTHR30486">
    <property type="entry name" value="TWITCHING MOTILITY PROTEIN PILT"/>
    <property type="match status" value="1"/>
</dbReference>
<dbReference type="SUPFAM" id="SSF52540">
    <property type="entry name" value="P-loop containing nucleoside triphosphate hydrolases"/>
    <property type="match status" value="1"/>
</dbReference>
<evidence type="ECO:0000256" key="1">
    <source>
        <dbReference type="ARBA" id="ARBA00006611"/>
    </source>
</evidence>